<evidence type="ECO:0000256" key="3">
    <source>
        <dbReference type="ARBA" id="ARBA00023274"/>
    </source>
</evidence>
<protein>
    <recommendedName>
        <fullName evidence="6">30S ribosomal protein S8, chloroplastic</fullName>
    </recommendedName>
</protein>
<evidence type="ECO:0000313" key="5">
    <source>
        <dbReference type="Proteomes" id="UP000825935"/>
    </source>
</evidence>
<dbReference type="PANTHER" id="PTHR11758">
    <property type="entry name" value="40S RIBOSOMAL PROTEIN S15A"/>
    <property type="match status" value="1"/>
</dbReference>
<keyword evidence="2" id="KW-0689">Ribosomal protein</keyword>
<dbReference type="OMA" id="SKLRWWS"/>
<dbReference type="FunFam" id="3.30.1490.10:FF:000002">
    <property type="entry name" value="40S ribosomal protein S15a"/>
    <property type="match status" value="1"/>
</dbReference>
<name>A0A8T2VQF7_CERRI</name>
<sequence>MGRSSVLNDALRTMYNAERRCKREVLLKTTSNLLENFLVVMQKHGFVGEVRREVENRVPKLHVELHGRLNKVGACNPRYEVGVSKIKWWTDRLLPMRQFGYVVLTTSQGVMDHEEAQERGVGGQLLGFFY</sequence>
<keyword evidence="5" id="KW-1185">Reference proteome</keyword>
<dbReference type="GO" id="GO:0005840">
    <property type="term" value="C:ribosome"/>
    <property type="evidence" value="ECO:0007669"/>
    <property type="project" value="UniProtKB-KW"/>
</dbReference>
<dbReference type="GO" id="GO:0006412">
    <property type="term" value="P:translation"/>
    <property type="evidence" value="ECO:0007669"/>
    <property type="project" value="InterPro"/>
</dbReference>
<dbReference type="OrthoDB" id="10250260at2759"/>
<dbReference type="InterPro" id="IPR035987">
    <property type="entry name" value="Ribosomal_uS8_sf"/>
</dbReference>
<dbReference type="Pfam" id="PF00410">
    <property type="entry name" value="Ribosomal_S8"/>
    <property type="match status" value="1"/>
</dbReference>
<proteinExistence type="inferred from homology"/>
<comment type="similarity">
    <text evidence="1">Belongs to the universal ribosomal protein uS8 family.</text>
</comment>
<dbReference type="EMBL" id="CM035406">
    <property type="protein sequence ID" value="KAH7446669.1"/>
    <property type="molecule type" value="Genomic_DNA"/>
</dbReference>
<gene>
    <name evidence="4" type="ORF">KP509_01G067800</name>
</gene>
<keyword evidence="3" id="KW-0687">Ribonucleoprotein</keyword>
<dbReference type="NCBIfam" id="NF003115">
    <property type="entry name" value="PRK04034.1"/>
    <property type="match status" value="1"/>
</dbReference>
<accession>A0A8T2VQF7</accession>
<dbReference type="GO" id="GO:1990904">
    <property type="term" value="C:ribonucleoprotein complex"/>
    <property type="evidence" value="ECO:0007669"/>
    <property type="project" value="UniProtKB-KW"/>
</dbReference>
<organism evidence="4 5">
    <name type="scientific">Ceratopteris richardii</name>
    <name type="common">Triangle waterfern</name>
    <dbReference type="NCBI Taxonomy" id="49495"/>
    <lineage>
        <taxon>Eukaryota</taxon>
        <taxon>Viridiplantae</taxon>
        <taxon>Streptophyta</taxon>
        <taxon>Embryophyta</taxon>
        <taxon>Tracheophyta</taxon>
        <taxon>Polypodiopsida</taxon>
        <taxon>Polypodiidae</taxon>
        <taxon>Polypodiales</taxon>
        <taxon>Pteridineae</taxon>
        <taxon>Pteridaceae</taxon>
        <taxon>Parkerioideae</taxon>
        <taxon>Ceratopteris</taxon>
    </lineage>
</organism>
<dbReference type="Gene3D" id="3.30.1370.30">
    <property type="match status" value="1"/>
</dbReference>
<comment type="caution">
    <text evidence="4">The sequence shown here is derived from an EMBL/GenBank/DDBJ whole genome shotgun (WGS) entry which is preliminary data.</text>
</comment>
<evidence type="ECO:0000256" key="2">
    <source>
        <dbReference type="ARBA" id="ARBA00022980"/>
    </source>
</evidence>
<dbReference type="EMBL" id="CM035406">
    <property type="protein sequence ID" value="KAH7446668.1"/>
    <property type="molecule type" value="Genomic_DNA"/>
</dbReference>
<reference evidence="4" key="1">
    <citation type="submission" date="2021-08" db="EMBL/GenBank/DDBJ databases">
        <title>WGS assembly of Ceratopteris richardii.</title>
        <authorList>
            <person name="Marchant D.B."/>
            <person name="Chen G."/>
            <person name="Jenkins J."/>
            <person name="Shu S."/>
            <person name="Leebens-Mack J."/>
            <person name="Grimwood J."/>
            <person name="Schmutz J."/>
            <person name="Soltis P."/>
            <person name="Soltis D."/>
            <person name="Chen Z.-H."/>
        </authorList>
    </citation>
    <scope>NUCLEOTIDE SEQUENCE</scope>
    <source>
        <strain evidence="4">Whitten #5841</strain>
        <tissue evidence="4">Leaf</tissue>
    </source>
</reference>
<evidence type="ECO:0000313" key="4">
    <source>
        <dbReference type="EMBL" id="KAH7446669.1"/>
    </source>
</evidence>
<dbReference type="Proteomes" id="UP000825935">
    <property type="component" value="Chromosome 1"/>
</dbReference>
<dbReference type="SUPFAM" id="SSF56047">
    <property type="entry name" value="Ribosomal protein S8"/>
    <property type="match status" value="1"/>
</dbReference>
<dbReference type="AlphaFoldDB" id="A0A8T2VQF7"/>
<dbReference type="GO" id="GO:0003735">
    <property type="term" value="F:structural constituent of ribosome"/>
    <property type="evidence" value="ECO:0007669"/>
    <property type="project" value="InterPro"/>
</dbReference>
<evidence type="ECO:0008006" key="6">
    <source>
        <dbReference type="Google" id="ProtNLM"/>
    </source>
</evidence>
<dbReference type="Gene3D" id="3.30.1490.10">
    <property type="match status" value="1"/>
</dbReference>
<dbReference type="InterPro" id="IPR000630">
    <property type="entry name" value="Ribosomal_uS8"/>
</dbReference>
<evidence type="ECO:0000256" key="1">
    <source>
        <dbReference type="ARBA" id="ARBA00006471"/>
    </source>
</evidence>